<dbReference type="AlphaFoldDB" id="A0A1J5PSE4"/>
<protein>
    <submittedName>
        <fullName evidence="1">Uncharacterized protein</fullName>
    </submittedName>
</protein>
<accession>A0A1J5PSE4</accession>
<reference evidence="1" key="1">
    <citation type="submission" date="2016-10" db="EMBL/GenBank/DDBJ databases">
        <title>Sequence of Gallionella enrichment culture.</title>
        <authorList>
            <person name="Poehlein A."/>
            <person name="Muehling M."/>
            <person name="Daniel R."/>
        </authorList>
    </citation>
    <scope>NUCLEOTIDE SEQUENCE</scope>
</reference>
<name>A0A1J5PSE4_9ZZZZ</name>
<dbReference type="EMBL" id="MLJW01002482">
    <property type="protein sequence ID" value="OIQ74518.1"/>
    <property type="molecule type" value="Genomic_DNA"/>
</dbReference>
<organism evidence="1">
    <name type="scientific">mine drainage metagenome</name>
    <dbReference type="NCBI Taxonomy" id="410659"/>
    <lineage>
        <taxon>unclassified sequences</taxon>
        <taxon>metagenomes</taxon>
        <taxon>ecological metagenomes</taxon>
    </lineage>
</organism>
<evidence type="ECO:0000313" key="1">
    <source>
        <dbReference type="EMBL" id="OIQ74518.1"/>
    </source>
</evidence>
<sequence>MAPFRNLGQTPTGNLVTGYLGDIFAGKKNVAAAHPGLAEDAHQQGGFTGTIGTDKGHNLALVDIDRHIAQGLYRAVIGIHIFDLENRAHAGFTPFVTVSSTPK</sequence>
<gene>
    <name evidence="1" type="ORF">GALL_438310</name>
</gene>
<comment type="caution">
    <text evidence="1">The sequence shown here is derived from an EMBL/GenBank/DDBJ whole genome shotgun (WGS) entry which is preliminary data.</text>
</comment>
<proteinExistence type="predicted"/>